<feature type="chain" id="PRO_5047524418" description="DUF5590 domain-containing protein" evidence="1">
    <location>
        <begin position="22"/>
        <end position="176"/>
    </location>
</feature>
<gene>
    <name evidence="2" type="ORF">H8B09_19165</name>
</gene>
<feature type="signal peptide" evidence="1">
    <location>
        <begin position="1"/>
        <end position="21"/>
    </location>
</feature>
<evidence type="ECO:0000313" key="3">
    <source>
        <dbReference type="Proteomes" id="UP000609346"/>
    </source>
</evidence>
<organism evidence="2 3">
    <name type="scientific">Paenibacillus terricola</name>
    <dbReference type="NCBI Taxonomy" id="2763503"/>
    <lineage>
        <taxon>Bacteria</taxon>
        <taxon>Bacillati</taxon>
        <taxon>Bacillota</taxon>
        <taxon>Bacilli</taxon>
        <taxon>Bacillales</taxon>
        <taxon>Paenibacillaceae</taxon>
        <taxon>Paenibacillus</taxon>
    </lineage>
</organism>
<keyword evidence="3" id="KW-1185">Reference proteome</keyword>
<reference evidence="2 3" key="1">
    <citation type="submission" date="2020-09" db="EMBL/GenBank/DDBJ databases">
        <title>Paenibacillus sp. strain PR3 16S rRNA gene Genome sequencing and assembly.</title>
        <authorList>
            <person name="Kim J."/>
        </authorList>
    </citation>
    <scope>NUCLEOTIDE SEQUENCE [LARGE SCALE GENOMIC DNA]</scope>
    <source>
        <strain evidence="2 3">PR3</strain>
    </source>
</reference>
<evidence type="ECO:0008006" key="4">
    <source>
        <dbReference type="Google" id="ProtNLM"/>
    </source>
</evidence>
<protein>
    <recommendedName>
        <fullName evidence="4">DUF5590 domain-containing protein</fullName>
    </recommendedName>
</protein>
<dbReference type="RefSeq" id="WP_191205208.1">
    <property type="nucleotide sequence ID" value="NZ_JACXZA010000005.1"/>
</dbReference>
<evidence type="ECO:0000313" key="2">
    <source>
        <dbReference type="EMBL" id="MBD3920895.1"/>
    </source>
</evidence>
<dbReference type="EMBL" id="JACXZA010000005">
    <property type="protein sequence ID" value="MBD3920895.1"/>
    <property type="molecule type" value="Genomic_DNA"/>
</dbReference>
<name>A0ABR8N122_9BACL</name>
<dbReference type="Proteomes" id="UP000609346">
    <property type="component" value="Unassembled WGS sequence"/>
</dbReference>
<proteinExistence type="predicted"/>
<evidence type="ECO:0000256" key="1">
    <source>
        <dbReference type="SAM" id="SignalP"/>
    </source>
</evidence>
<keyword evidence="1" id="KW-0732">Signal</keyword>
<comment type="caution">
    <text evidence="2">The sequence shown here is derived from an EMBL/GenBank/DDBJ whole genome shotgun (WGS) entry which is preliminary data.</text>
</comment>
<sequence>MKRSKVIVMGILLLLFQCSCGNTDVNSNNGLNDASELINQYTHIKRDDALSRSEGDASEDTTAIMESHMTFPSVFVLDLGITLVYPDYSDDSLPAYIAINSETNLNNISINGALPGMKFEEIKNRLGDEEVKKSWISSEDVTAYKLEYVLNGITYSFQSYAEDGEASELYIHNVVD</sequence>
<accession>A0ABR8N122</accession>